<keyword evidence="3" id="KW-0805">Transcription regulation</keyword>
<comment type="subcellular location">
    <subcellularLocation>
        <location evidence="1">Nucleus</location>
    </subcellularLocation>
</comment>
<proteinExistence type="inferred from homology"/>
<dbReference type="Gene3D" id="2.80.10.50">
    <property type="match status" value="1"/>
</dbReference>
<accession>A0A8B9T304</accession>
<feature type="region of interest" description="Disordered" evidence="7">
    <location>
        <begin position="1"/>
        <end position="22"/>
    </location>
</feature>
<dbReference type="InterPro" id="IPR014756">
    <property type="entry name" value="Ig_E-set"/>
</dbReference>
<dbReference type="InterPro" id="IPR037095">
    <property type="entry name" value="RBP-J/Cbf11_DNA-bd_sf"/>
</dbReference>
<dbReference type="InterPro" id="IPR036358">
    <property type="entry name" value="BTD_sf"/>
</dbReference>
<dbReference type="SMART" id="SM01267">
    <property type="entry name" value="LAG1_DNAbind"/>
    <property type="match status" value="1"/>
</dbReference>
<feature type="domain" description="Beta-trefoil DNA-binding" evidence="9">
    <location>
        <begin position="197"/>
        <end position="335"/>
    </location>
</feature>
<dbReference type="GO" id="GO:0000978">
    <property type="term" value="F:RNA polymerase II cis-regulatory region sequence-specific DNA binding"/>
    <property type="evidence" value="ECO:0007669"/>
    <property type="project" value="InterPro"/>
</dbReference>
<dbReference type="CDD" id="cd01176">
    <property type="entry name" value="IPT_RBP-Jkappa"/>
    <property type="match status" value="1"/>
</dbReference>
<evidence type="ECO:0000256" key="3">
    <source>
        <dbReference type="ARBA" id="ARBA00023015"/>
    </source>
</evidence>
<evidence type="ECO:0000313" key="10">
    <source>
        <dbReference type="Ensembl" id="ENSAPLP00020014623.1"/>
    </source>
</evidence>
<dbReference type="InterPro" id="IPR038007">
    <property type="entry name" value="RBP-Jkappa_IPT"/>
</dbReference>
<dbReference type="GO" id="GO:0005634">
    <property type="term" value="C:nucleus"/>
    <property type="evidence" value="ECO:0007669"/>
    <property type="project" value="UniProtKB-SubCell"/>
</dbReference>
<feature type="compositionally biased region" description="Polar residues" evidence="7">
    <location>
        <begin position="7"/>
        <end position="20"/>
    </location>
</feature>
<dbReference type="SUPFAM" id="SSF49417">
    <property type="entry name" value="p53-like transcription factors"/>
    <property type="match status" value="1"/>
</dbReference>
<dbReference type="InterPro" id="IPR008967">
    <property type="entry name" value="p53-like_TF_DNA-bd_sf"/>
</dbReference>
<dbReference type="Gene3D" id="2.60.40.1450">
    <property type="entry name" value="LAG1, DNA binding domain"/>
    <property type="match status" value="1"/>
</dbReference>
<dbReference type="PANTHER" id="PTHR10665">
    <property type="entry name" value="RECOMBINING BINDING PROTEIN SUPPRESSOR OF HAIRLESS"/>
    <property type="match status" value="1"/>
</dbReference>
<dbReference type="SUPFAM" id="SSF81296">
    <property type="entry name" value="E set domains"/>
    <property type="match status" value="1"/>
</dbReference>
<evidence type="ECO:0000259" key="8">
    <source>
        <dbReference type="SMART" id="SM01267"/>
    </source>
</evidence>
<evidence type="ECO:0000256" key="1">
    <source>
        <dbReference type="ARBA" id="ARBA00004123"/>
    </source>
</evidence>
<reference evidence="10" key="1">
    <citation type="submission" date="2019-08" db="EMBL/GenBank/DDBJ databases">
        <title>Three high-quality genomes provides insights into domestication of ducks.</title>
        <authorList>
            <person name="Hou Z.C."/>
            <person name="Zhu F."/>
            <person name="Yin Z.T."/>
            <person name="Zhang F."/>
        </authorList>
    </citation>
    <scope>NUCLEOTIDE SEQUENCE [LARGE SCALE GENOMIC DNA]</scope>
</reference>
<evidence type="ECO:0000256" key="6">
    <source>
        <dbReference type="ARBA" id="ARBA00023242"/>
    </source>
</evidence>
<dbReference type="GO" id="GO:0001228">
    <property type="term" value="F:DNA-binding transcription activator activity, RNA polymerase II-specific"/>
    <property type="evidence" value="ECO:0007669"/>
    <property type="project" value="InterPro"/>
</dbReference>
<dbReference type="InterPro" id="IPR015351">
    <property type="entry name" value="RBP-J/Cbf11/Cbf12_DNA-bd"/>
</dbReference>
<dbReference type="SMART" id="SM01268">
    <property type="entry name" value="BTD"/>
    <property type="match status" value="1"/>
</dbReference>
<dbReference type="Pfam" id="PF20144">
    <property type="entry name" value="TIG_SUH"/>
    <property type="match status" value="1"/>
</dbReference>
<organism evidence="10 11">
    <name type="scientific">Anas platyrhynchos</name>
    <name type="common">Mallard</name>
    <name type="synonym">Anas boschas</name>
    <dbReference type="NCBI Taxonomy" id="8839"/>
    <lineage>
        <taxon>Eukaryota</taxon>
        <taxon>Metazoa</taxon>
        <taxon>Chordata</taxon>
        <taxon>Craniata</taxon>
        <taxon>Vertebrata</taxon>
        <taxon>Euteleostomi</taxon>
        <taxon>Archelosauria</taxon>
        <taxon>Archosauria</taxon>
        <taxon>Dinosauria</taxon>
        <taxon>Saurischia</taxon>
        <taxon>Theropoda</taxon>
        <taxon>Coelurosauria</taxon>
        <taxon>Aves</taxon>
        <taxon>Neognathae</taxon>
        <taxon>Galloanserae</taxon>
        <taxon>Anseriformes</taxon>
        <taxon>Anatidae</taxon>
        <taxon>Anatinae</taxon>
        <taxon>Anas</taxon>
    </lineage>
</organism>
<dbReference type="Pfam" id="PF09271">
    <property type="entry name" value="LAG1-DNAbind"/>
    <property type="match status" value="2"/>
</dbReference>
<evidence type="ECO:0000256" key="2">
    <source>
        <dbReference type="ARBA" id="ARBA00009704"/>
    </source>
</evidence>
<feature type="domain" description="RBP-J/Cbf11/Cbf12 DNA binding" evidence="8">
    <location>
        <begin position="69"/>
        <end position="196"/>
    </location>
</feature>
<reference evidence="10" key="3">
    <citation type="submission" date="2025-09" db="UniProtKB">
        <authorList>
            <consortium name="Ensembl"/>
        </authorList>
    </citation>
    <scope>IDENTIFICATION</scope>
</reference>
<keyword evidence="5" id="KW-0804">Transcription</keyword>
<dbReference type="Gene3D" id="2.60.40.10">
    <property type="entry name" value="Immunoglobulins"/>
    <property type="match status" value="1"/>
</dbReference>
<dbReference type="SUPFAM" id="SSF110217">
    <property type="entry name" value="DNA-binding protein LAG-1 (CSL)"/>
    <property type="match status" value="1"/>
</dbReference>
<name>A0A8B9T304_ANAPL</name>
<dbReference type="InterPro" id="IPR013783">
    <property type="entry name" value="Ig-like_fold"/>
</dbReference>
<evidence type="ECO:0000313" key="11">
    <source>
        <dbReference type="Proteomes" id="UP000694400"/>
    </source>
</evidence>
<evidence type="ECO:0000256" key="7">
    <source>
        <dbReference type="SAM" id="MobiDB-lite"/>
    </source>
</evidence>
<dbReference type="InterPro" id="IPR040159">
    <property type="entry name" value="CLS_fam"/>
</dbReference>
<dbReference type="FunFam" id="2.80.10.50:FF:000003">
    <property type="entry name" value="recombining binding protein suppressor of hairless"/>
    <property type="match status" value="1"/>
</dbReference>
<comment type="similarity">
    <text evidence="2">Belongs to the Su(H) family.</text>
</comment>
<evidence type="ECO:0000256" key="4">
    <source>
        <dbReference type="ARBA" id="ARBA00023125"/>
    </source>
</evidence>
<evidence type="ECO:0000259" key="9">
    <source>
        <dbReference type="SMART" id="SM01268"/>
    </source>
</evidence>
<keyword evidence="6" id="KW-0539">Nucleus</keyword>
<dbReference type="Ensembl" id="ENSAPLT00020015748.1">
    <property type="protein sequence ID" value="ENSAPLP00020014623.1"/>
    <property type="gene ID" value="ENSAPLG00020010629.1"/>
</dbReference>
<sequence length="493" mass="54920">RGPSGPTAEQGTSGSDSASLSLPERLSQRGAPFGGCDAVGPLSRRSNPYQANLLRDGVRRYLQLPADQTVLILHAKVAQKSYGNEKRFFCPPPCVYLSGPGWKLKQEQITARDLGEAGFRVWGYMGLDSMGSSLMETQKLSFEEQPDSKGFSCRKHFRLVLKLFFSNGQEIGTFHSKLIKVISKPSQKKQSLKNTDLCISSGSKVSLFNRLRSQTVSTRYLSVEGGAFIASARQWAAFTLHLADERYTRSEFPLREGYIRYGSVVQLICTATGITLPPLIIRKVSKQYAMLDVDEPISQLHNMYLCLSTEKVIQFQASPCPKEANRELLNDGSCWTIIGTEMVEYTFSESLACAREPVSPVPLIAALQLTGGGDVAMLEVQGEHFHAHLKVWFGDVEAETMYRSPKSLVCVVPDVSAFGSDWRWLRYPITVPLLLIRDDGLIYSSSFTFTYTPEQSLLPGQPVPSDVPQDSDKLLDSIHQEFTRTNFHLFMQS</sequence>
<keyword evidence="4" id="KW-0238">DNA-binding</keyword>
<dbReference type="FunFam" id="2.60.40.10:FF:000074">
    <property type="entry name" value="Recombining binding protein suppressor of hairless, putative"/>
    <property type="match status" value="1"/>
</dbReference>
<dbReference type="InterPro" id="IPR015350">
    <property type="entry name" value="Beta-trefoil_DNA-bd_dom"/>
</dbReference>
<reference evidence="10" key="2">
    <citation type="submission" date="2025-08" db="UniProtKB">
        <authorList>
            <consortium name="Ensembl"/>
        </authorList>
    </citation>
    <scope>IDENTIFICATION</scope>
</reference>
<dbReference type="AlphaFoldDB" id="A0A8B9T304"/>
<evidence type="ECO:0000256" key="5">
    <source>
        <dbReference type="ARBA" id="ARBA00023163"/>
    </source>
</evidence>
<dbReference type="Pfam" id="PF09270">
    <property type="entry name" value="BTD"/>
    <property type="match status" value="1"/>
</dbReference>
<dbReference type="Proteomes" id="UP000694400">
    <property type="component" value="Chromosome 16"/>
</dbReference>
<protein>
    <submittedName>
        <fullName evidence="10">Recombination signal binding protein for immunoglobulin kappa J region like</fullName>
    </submittedName>
</protein>